<keyword evidence="2" id="KW-1185">Reference proteome</keyword>
<name>A0AAV3XP23_9CYAN</name>
<proteinExistence type="predicted"/>
<dbReference type="Proteomes" id="UP001050975">
    <property type="component" value="Unassembled WGS sequence"/>
</dbReference>
<organism evidence="1 2">
    <name type="scientific">Microseira wollei NIES-4236</name>
    <dbReference type="NCBI Taxonomy" id="2530354"/>
    <lineage>
        <taxon>Bacteria</taxon>
        <taxon>Bacillati</taxon>
        <taxon>Cyanobacteriota</taxon>
        <taxon>Cyanophyceae</taxon>
        <taxon>Oscillatoriophycideae</taxon>
        <taxon>Aerosakkonematales</taxon>
        <taxon>Aerosakkonemataceae</taxon>
        <taxon>Microseira</taxon>
    </lineage>
</organism>
<evidence type="ECO:0000313" key="2">
    <source>
        <dbReference type="Proteomes" id="UP001050975"/>
    </source>
</evidence>
<gene>
    <name evidence="1" type="ORF">MiSe_84500</name>
</gene>
<sequence>MSIEPDVPIESQLAGLGQLRDLRKNPNLKGIDINFLLKQTPTQLEEMINNGEISSKTYRQIMKAFEGRDLGKRGKNK</sequence>
<accession>A0AAV3XP23</accession>
<dbReference type="EMBL" id="BLAY01000237">
    <property type="protein sequence ID" value="GET43625.1"/>
    <property type="molecule type" value="Genomic_DNA"/>
</dbReference>
<comment type="caution">
    <text evidence="1">The sequence shown here is derived from an EMBL/GenBank/DDBJ whole genome shotgun (WGS) entry which is preliminary data.</text>
</comment>
<reference evidence="1" key="1">
    <citation type="submission" date="2019-10" db="EMBL/GenBank/DDBJ databases">
        <title>Draft genome sequece of Microseira wollei NIES-4236.</title>
        <authorList>
            <person name="Yamaguchi H."/>
            <person name="Suzuki S."/>
            <person name="Kawachi M."/>
        </authorList>
    </citation>
    <scope>NUCLEOTIDE SEQUENCE</scope>
    <source>
        <strain evidence="1">NIES-4236</strain>
    </source>
</reference>
<evidence type="ECO:0000313" key="1">
    <source>
        <dbReference type="EMBL" id="GET43625.1"/>
    </source>
</evidence>
<protein>
    <submittedName>
        <fullName evidence="1">Uncharacterized protein</fullName>
    </submittedName>
</protein>
<dbReference type="RefSeq" id="WP_226592619.1">
    <property type="nucleotide sequence ID" value="NZ_BLAY01000237.1"/>
</dbReference>
<dbReference type="AlphaFoldDB" id="A0AAV3XP23"/>